<dbReference type="KEGG" id="vg:22112275"/>
<gene>
    <name evidence="2" type="ORF">AH6C_019</name>
</gene>
<dbReference type="OrthoDB" id="8024at10239"/>
<dbReference type="InterPro" id="IPR006949">
    <property type="entry name" value="Barrel_Baseplate_J-like"/>
</dbReference>
<accession>A0A076G4G9</accession>
<dbReference type="Pfam" id="PF04865">
    <property type="entry name" value="Baseplate_J"/>
    <property type="match status" value="1"/>
</dbReference>
<proteinExistence type="predicted"/>
<dbReference type="RefSeq" id="YP_009103353.1">
    <property type="nucleotide sequence ID" value="NC_025459.1"/>
</dbReference>
<dbReference type="GeneID" id="22112275"/>
<name>A0A076G4G9_9CAUD</name>
<reference evidence="2 3" key="1">
    <citation type="submission" date="2014-05" db="EMBL/GenBank/DDBJ databases">
        <title>Complete genome sequence of Aeromonas bacteriophage pAh6-C.</title>
        <authorList>
            <person name="Jun J.W."/>
            <person name="Park S.C."/>
        </authorList>
    </citation>
    <scope>NUCLEOTIDE SEQUENCE [LARGE SCALE GENOMIC DNA]</scope>
</reference>
<evidence type="ECO:0000313" key="3">
    <source>
        <dbReference type="Proteomes" id="UP000028666"/>
    </source>
</evidence>
<dbReference type="Proteomes" id="UP000028666">
    <property type="component" value="Segment"/>
</dbReference>
<sequence length="381" mass="41221">MTGITEAGITVKTYDECVRSLEQRFKLEFGDSFDTTPESPDGQNIRIMAAFIYDQWLLAEQAYHSYNPSVVTGTGLDNLVRLNGLTRIVDTPTRVGVYFDATTSAGKVLPAGTVVETATDKIQFVTTRSIILPGEVIASCLAKGAITIFPGEITVIADDVAPDITVNNPAAGITGVVRETDPQLRARRERSLVRAGTATAEAIYSAVADLNLSFIAVLENDTDAVVDGIPPHAFRTVVEGGALEDVAERVYRNKAIGIQAYGDVNIEITDSRGYPHMIGLSRPRQVPIWVKVKVKRPSNVAINSLRNIRDAMVKHINGLQIATDVEWGKLYAPATNAAPAVNVKLIEVSTDGVTYVQRDILMGPVDKAKTDEVKVVVEELS</sequence>
<feature type="domain" description="Baseplate protein J-like barrel" evidence="1">
    <location>
        <begin position="102"/>
        <end position="175"/>
    </location>
</feature>
<evidence type="ECO:0000259" key="1">
    <source>
        <dbReference type="Pfam" id="PF04865"/>
    </source>
</evidence>
<evidence type="ECO:0000313" key="2">
    <source>
        <dbReference type="EMBL" id="AII26773.1"/>
    </source>
</evidence>
<organism evidence="2 3">
    <name type="scientific">Aeromonas phage pAh6-C</name>
    <dbReference type="NCBI Taxonomy" id="1505227"/>
    <lineage>
        <taxon>Viruses</taxon>
        <taxon>Duplodnaviria</taxon>
        <taxon>Heunggongvirae</taxon>
        <taxon>Uroviricota</taxon>
        <taxon>Caudoviricetes</taxon>
        <taxon>Chaseviridae</taxon>
        <taxon>Nefertitivirinae</taxon>
        <taxon>Pahsextavirus</taxon>
        <taxon>Pahsextavirus pAh6C</taxon>
    </lineage>
</organism>
<protein>
    <recommendedName>
        <fullName evidence="1">Baseplate protein J-like barrel domain-containing protein</fullName>
    </recommendedName>
</protein>
<dbReference type="EMBL" id="KJ858521">
    <property type="protein sequence ID" value="AII26773.1"/>
    <property type="molecule type" value="Genomic_DNA"/>
</dbReference>
<keyword evidence="3" id="KW-1185">Reference proteome</keyword>